<keyword evidence="2" id="KW-1185">Reference proteome</keyword>
<proteinExistence type="predicted"/>
<dbReference type="Proteomes" id="UP000198704">
    <property type="component" value="Unassembled WGS sequence"/>
</dbReference>
<organism evidence="1 2">
    <name type="scientific">Methylobacterium phyllostachyos</name>
    <dbReference type="NCBI Taxonomy" id="582672"/>
    <lineage>
        <taxon>Bacteria</taxon>
        <taxon>Pseudomonadati</taxon>
        <taxon>Pseudomonadota</taxon>
        <taxon>Alphaproteobacteria</taxon>
        <taxon>Hyphomicrobiales</taxon>
        <taxon>Methylobacteriaceae</taxon>
        <taxon>Methylobacterium</taxon>
    </lineage>
</organism>
<evidence type="ECO:0000313" key="2">
    <source>
        <dbReference type="Proteomes" id="UP000198704"/>
    </source>
</evidence>
<dbReference type="EMBL" id="FNHS01000010">
    <property type="protein sequence ID" value="SDN70932.1"/>
    <property type="molecule type" value="Genomic_DNA"/>
</dbReference>
<gene>
    <name evidence="1" type="ORF">SAMN05216360_110212</name>
</gene>
<sequence>MYVHTVIARLKNGSADLTEDPTPILPPAIFQCEKLWQERGRRRSWSKEQWAYVRSAVEPWLYARIEPEDVHRENGLWHSERAIQARSIQLLSCSFENGPLPIISAYAEFQLTFDRPLRDTGELYDWQEQTDWLDWALCFGFRLQDEGEWDATWEHGGIDFELIDPNDAITGHPEMIVS</sequence>
<reference evidence="2" key="1">
    <citation type="submission" date="2016-10" db="EMBL/GenBank/DDBJ databases">
        <authorList>
            <person name="Varghese N."/>
            <person name="Submissions S."/>
        </authorList>
    </citation>
    <scope>NUCLEOTIDE SEQUENCE [LARGE SCALE GENOMIC DNA]</scope>
    <source>
        <strain evidence="2">BL47</strain>
    </source>
</reference>
<protein>
    <submittedName>
        <fullName evidence="1">Uncharacterized protein</fullName>
    </submittedName>
</protein>
<evidence type="ECO:0000313" key="1">
    <source>
        <dbReference type="EMBL" id="SDN70932.1"/>
    </source>
</evidence>
<name>A0A1H0DLA9_9HYPH</name>
<dbReference type="AlphaFoldDB" id="A0A1H0DLA9"/>
<accession>A0A1H0DLA9</accession>